<evidence type="ECO:0000313" key="7">
    <source>
        <dbReference type="Proteomes" id="UP001152876"/>
    </source>
</evidence>
<dbReference type="AlphaFoldDB" id="A0A9X4NT07"/>
<dbReference type="InterPro" id="IPR036291">
    <property type="entry name" value="NAD(P)-bd_dom_sf"/>
</dbReference>
<evidence type="ECO:0000313" key="6">
    <source>
        <dbReference type="EMBL" id="MDG5976852.1"/>
    </source>
</evidence>
<dbReference type="GO" id="GO:0051287">
    <property type="term" value="F:NAD binding"/>
    <property type="evidence" value="ECO:0007669"/>
    <property type="project" value="InterPro"/>
</dbReference>
<comment type="caution">
    <text evidence="6">The sequence shown here is derived from an EMBL/GenBank/DDBJ whole genome shotgun (WGS) entry which is preliminary data.</text>
</comment>
<evidence type="ECO:0000259" key="5">
    <source>
        <dbReference type="Pfam" id="PF14833"/>
    </source>
</evidence>
<dbReference type="Pfam" id="PF14833">
    <property type="entry name" value="NAD_binding_11"/>
    <property type="match status" value="1"/>
</dbReference>
<dbReference type="InterPro" id="IPR013328">
    <property type="entry name" value="6PGD_dom2"/>
</dbReference>
<dbReference type="InterPro" id="IPR015815">
    <property type="entry name" value="HIBADH-related"/>
</dbReference>
<dbReference type="PIRSF" id="PIRSF000103">
    <property type="entry name" value="HIBADH"/>
    <property type="match status" value="1"/>
</dbReference>
<evidence type="ECO:0000256" key="2">
    <source>
        <dbReference type="ARBA" id="ARBA00023027"/>
    </source>
</evidence>
<dbReference type="InterPro" id="IPR008927">
    <property type="entry name" value="6-PGluconate_DH-like_C_sf"/>
</dbReference>
<evidence type="ECO:0000259" key="4">
    <source>
        <dbReference type="Pfam" id="PF03446"/>
    </source>
</evidence>
<dbReference type="Pfam" id="PF03446">
    <property type="entry name" value="NAD_binding_2"/>
    <property type="match status" value="1"/>
</dbReference>
<evidence type="ECO:0000256" key="3">
    <source>
        <dbReference type="PIRSR" id="PIRSR000103-1"/>
    </source>
</evidence>
<dbReference type="SUPFAM" id="SSF51735">
    <property type="entry name" value="NAD(P)-binding Rossmann-fold domains"/>
    <property type="match status" value="1"/>
</dbReference>
<keyword evidence="2" id="KW-0520">NAD</keyword>
<feature type="active site" evidence="3">
    <location>
        <position position="216"/>
    </location>
</feature>
<dbReference type="PANTHER" id="PTHR43060">
    <property type="entry name" value="3-HYDROXYISOBUTYRATE DEHYDROGENASE-LIKE 1, MITOCHONDRIAL-RELATED"/>
    <property type="match status" value="1"/>
</dbReference>
<accession>A0A9X4NT07</accession>
<protein>
    <submittedName>
        <fullName evidence="6">Oxidoreductase</fullName>
    </submittedName>
</protein>
<feature type="domain" description="3-hydroxyisobutyrate dehydrogenase-like NAD-binding" evidence="5">
    <location>
        <begin position="210"/>
        <end position="329"/>
    </location>
</feature>
<name>A0A9X4NT07_9BURK</name>
<dbReference type="Gene3D" id="3.40.50.720">
    <property type="entry name" value="NAD(P)-binding Rossmann-like Domain"/>
    <property type="match status" value="1"/>
</dbReference>
<dbReference type="EMBL" id="AOGK01000014">
    <property type="protein sequence ID" value="MDG5976852.1"/>
    <property type="molecule type" value="Genomic_DNA"/>
</dbReference>
<dbReference type="Proteomes" id="UP001152876">
    <property type="component" value="Unassembled WGS sequence"/>
</dbReference>
<sequence>MGPHAPPLRGSLPPEGADLARERPFAAVDGPHAALLSGSLPLVQVAVVGAGNMGGAMAARLCEQGWTVVVCDVDPLRQQQALDAGAHLADTPETAARALVPDGVLIVCVVDAGQSSEVLLGEQGAAPALRSGQAVMLCPTIAPQDTETLASALAARGVDCIDAPMSGGPARARDGSMSLMLAAPDAVLARHAALLDALSSKQFRISERVGDGARTKLVNNLLAGINLVGAAEVLALAERLGLDIGTTQAVIEQSSGQSWIGSDRMRRAMVGDFAPRAHVTLLEKDTRLAVDAATAAGFTGPLGARAAAVFAQAHAAGLAEQDDASLLALLRRPAGDGSAS</sequence>
<dbReference type="GO" id="GO:0050661">
    <property type="term" value="F:NADP binding"/>
    <property type="evidence" value="ECO:0007669"/>
    <property type="project" value="InterPro"/>
</dbReference>
<proteinExistence type="predicted"/>
<dbReference type="InterPro" id="IPR006115">
    <property type="entry name" value="6PGDH_NADP-bd"/>
</dbReference>
<dbReference type="InterPro" id="IPR029154">
    <property type="entry name" value="HIBADH-like_NADP-bd"/>
</dbReference>
<dbReference type="GO" id="GO:0016491">
    <property type="term" value="F:oxidoreductase activity"/>
    <property type="evidence" value="ECO:0007669"/>
    <property type="project" value="UniProtKB-KW"/>
</dbReference>
<gene>
    <name evidence="6" type="ORF">H010_16409</name>
</gene>
<keyword evidence="7" id="KW-1185">Reference proteome</keyword>
<dbReference type="Gene3D" id="1.10.1040.10">
    <property type="entry name" value="N-(1-d-carboxylethyl)-l-norvaline Dehydrogenase, domain 2"/>
    <property type="match status" value="1"/>
</dbReference>
<organism evidence="6 7">
    <name type="scientific">Hydrogenophaga taeniospiralis CCUG 15921</name>
    <dbReference type="NCBI Taxonomy" id="1281780"/>
    <lineage>
        <taxon>Bacteria</taxon>
        <taxon>Pseudomonadati</taxon>
        <taxon>Pseudomonadota</taxon>
        <taxon>Betaproteobacteria</taxon>
        <taxon>Burkholderiales</taxon>
        <taxon>Comamonadaceae</taxon>
        <taxon>Hydrogenophaga</taxon>
    </lineage>
</organism>
<dbReference type="SUPFAM" id="SSF48179">
    <property type="entry name" value="6-phosphogluconate dehydrogenase C-terminal domain-like"/>
    <property type="match status" value="1"/>
</dbReference>
<reference evidence="6" key="1">
    <citation type="submission" date="2013-01" db="EMBL/GenBank/DDBJ databases">
        <title>Genome draft of Hydrogenophaga taeniospiralis 2K1.</title>
        <authorList>
            <person name="Gomila M."/>
            <person name="Lalucat J."/>
        </authorList>
    </citation>
    <scope>NUCLEOTIDE SEQUENCE</scope>
    <source>
        <strain evidence="6">CCUG 15921</strain>
    </source>
</reference>
<feature type="domain" description="6-phosphogluconate dehydrogenase NADP-binding" evidence="4">
    <location>
        <begin position="44"/>
        <end position="201"/>
    </location>
</feature>
<keyword evidence="1" id="KW-0560">Oxidoreductase</keyword>
<evidence type="ECO:0000256" key="1">
    <source>
        <dbReference type="ARBA" id="ARBA00023002"/>
    </source>
</evidence>